<protein>
    <submittedName>
        <fullName evidence="8">Uncharacterized protein</fullName>
    </submittedName>
</protein>
<keyword evidence="9" id="KW-1185">Reference proteome</keyword>
<keyword evidence="4" id="KW-1133">Transmembrane helix</keyword>
<comment type="caution">
    <text evidence="8">The sequence shown here is derived from an EMBL/GenBank/DDBJ whole genome shotgun (WGS) entry which is preliminary data.</text>
</comment>
<evidence type="ECO:0000256" key="6">
    <source>
        <dbReference type="ARBA" id="ARBA00023157"/>
    </source>
</evidence>
<sequence length="239" mass="26099">MEVSCNDEEVDISSCKMTLTETNEHTISCYYYQAALCSNNDCFSGETLCPPTQTNTKDPSSTKCISSRYFCDGVPDCPGATDEFNCANCSTDEFECANHVCVPSSQRRDGTPQCDDKSDEYACVIVANNVPKIYHFQLSAYLPVCYENMNKILADTLCSLSGQGSVESIRRSIHHGSDKNINGTVLTSLSDTANSLVPGYAASILRDIQAGVQSLQHRNKLGRKTEHGPASISLKFVFP</sequence>
<dbReference type="EMBL" id="JAEAOA010001600">
    <property type="protein sequence ID" value="KAK3595690.1"/>
    <property type="molecule type" value="Genomic_DNA"/>
</dbReference>
<name>A0AAE0SQ89_9BIVA</name>
<dbReference type="PANTHER" id="PTHR24270">
    <property type="entry name" value="LOW-DENSITY LIPOPROTEIN RECEPTOR-RELATED"/>
    <property type="match status" value="1"/>
</dbReference>
<dbReference type="PROSITE" id="PS50068">
    <property type="entry name" value="LDLRA_2"/>
    <property type="match status" value="2"/>
</dbReference>
<dbReference type="InterPro" id="IPR050685">
    <property type="entry name" value="LDLR"/>
</dbReference>
<dbReference type="GO" id="GO:0016192">
    <property type="term" value="P:vesicle-mediated transport"/>
    <property type="evidence" value="ECO:0007669"/>
    <property type="project" value="UniProtKB-ARBA"/>
</dbReference>
<evidence type="ECO:0000256" key="7">
    <source>
        <dbReference type="PROSITE-ProRule" id="PRU00124"/>
    </source>
</evidence>
<feature type="disulfide bond" evidence="7">
    <location>
        <begin position="96"/>
        <end position="114"/>
    </location>
</feature>
<accession>A0AAE0SQ89</accession>
<dbReference type="Proteomes" id="UP001195483">
    <property type="component" value="Unassembled WGS sequence"/>
</dbReference>
<dbReference type="InterPro" id="IPR002172">
    <property type="entry name" value="LDrepeatLR_classA_rpt"/>
</dbReference>
<proteinExistence type="predicted"/>
<keyword evidence="2" id="KW-0812">Transmembrane</keyword>
<dbReference type="Pfam" id="PF00057">
    <property type="entry name" value="Ldl_recept_a"/>
    <property type="match status" value="2"/>
</dbReference>
<dbReference type="GO" id="GO:0005886">
    <property type="term" value="C:plasma membrane"/>
    <property type="evidence" value="ECO:0007669"/>
    <property type="project" value="TreeGrafter"/>
</dbReference>
<feature type="disulfide bond" evidence="7">
    <location>
        <begin position="89"/>
        <end position="101"/>
    </location>
</feature>
<reference evidence="8" key="2">
    <citation type="journal article" date="2021" name="Genome Biol. Evol.">
        <title>Developing a high-quality reference genome for a parasitic bivalve with doubly uniparental inheritance (Bivalvia: Unionida).</title>
        <authorList>
            <person name="Smith C.H."/>
        </authorList>
    </citation>
    <scope>NUCLEOTIDE SEQUENCE</scope>
    <source>
        <strain evidence="8">CHS0354</strain>
        <tissue evidence="8">Mantle</tissue>
    </source>
</reference>
<dbReference type="Gene3D" id="4.10.400.10">
    <property type="entry name" value="Low-density Lipoprotein Receptor"/>
    <property type="match status" value="2"/>
</dbReference>
<reference evidence="8" key="3">
    <citation type="submission" date="2023-05" db="EMBL/GenBank/DDBJ databases">
        <authorList>
            <person name="Smith C.H."/>
        </authorList>
    </citation>
    <scope>NUCLEOTIDE SEQUENCE</scope>
    <source>
        <strain evidence="8">CHS0354</strain>
        <tissue evidence="8">Mantle</tissue>
    </source>
</reference>
<evidence type="ECO:0000313" key="8">
    <source>
        <dbReference type="EMBL" id="KAK3595690.1"/>
    </source>
</evidence>
<comment type="subcellular location">
    <subcellularLocation>
        <location evidence="1">Membrane</location>
        <topology evidence="1">Single-pass membrane protein</topology>
    </subcellularLocation>
</comment>
<dbReference type="PRINTS" id="PR00261">
    <property type="entry name" value="LDLRECEPTOR"/>
</dbReference>
<dbReference type="SMART" id="SM00192">
    <property type="entry name" value="LDLa"/>
    <property type="match status" value="2"/>
</dbReference>
<dbReference type="CDD" id="cd00112">
    <property type="entry name" value="LDLa"/>
    <property type="match status" value="2"/>
</dbReference>
<reference evidence="8" key="1">
    <citation type="journal article" date="2021" name="Genome Biol. Evol.">
        <title>A High-Quality Reference Genome for a Parasitic Bivalve with Doubly Uniparental Inheritance (Bivalvia: Unionida).</title>
        <authorList>
            <person name="Smith C.H."/>
        </authorList>
    </citation>
    <scope>NUCLEOTIDE SEQUENCE</scope>
    <source>
        <strain evidence="8">CHS0354</strain>
    </source>
</reference>
<keyword evidence="6 7" id="KW-1015">Disulfide bond</keyword>
<keyword evidence="3" id="KW-0677">Repeat</keyword>
<dbReference type="InterPro" id="IPR036055">
    <property type="entry name" value="LDL_receptor-like_sf"/>
</dbReference>
<dbReference type="AlphaFoldDB" id="A0AAE0SQ89"/>
<evidence type="ECO:0000256" key="1">
    <source>
        <dbReference type="ARBA" id="ARBA00004167"/>
    </source>
</evidence>
<evidence type="ECO:0000313" key="9">
    <source>
        <dbReference type="Proteomes" id="UP001195483"/>
    </source>
</evidence>
<organism evidence="8 9">
    <name type="scientific">Potamilus streckersoni</name>
    <dbReference type="NCBI Taxonomy" id="2493646"/>
    <lineage>
        <taxon>Eukaryota</taxon>
        <taxon>Metazoa</taxon>
        <taxon>Spiralia</taxon>
        <taxon>Lophotrochozoa</taxon>
        <taxon>Mollusca</taxon>
        <taxon>Bivalvia</taxon>
        <taxon>Autobranchia</taxon>
        <taxon>Heteroconchia</taxon>
        <taxon>Palaeoheterodonta</taxon>
        <taxon>Unionida</taxon>
        <taxon>Unionoidea</taxon>
        <taxon>Unionidae</taxon>
        <taxon>Ambleminae</taxon>
        <taxon>Lampsilini</taxon>
        <taxon>Potamilus</taxon>
    </lineage>
</organism>
<evidence type="ECO:0000256" key="2">
    <source>
        <dbReference type="ARBA" id="ARBA00022692"/>
    </source>
</evidence>
<evidence type="ECO:0000256" key="4">
    <source>
        <dbReference type="ARBA" id="ARBA00022989"/>
    </source>
</evidence>
<comment type="caution">
    <text evidence="7">Lacks conserved residue(s) required for the propagation of feature annotation.</text>
</comment>
<gene>
    <name evidence="8" type="ORF">CHS0354_026908</name>
</gene>
<evidence type="ECO:0000256" key="3">
    <source>
        <dbReference type="ARBA" id="ARBA00022737"/>
    </source>
</evidence>
<feature type="disulfide bond" evidence="7">
    <location>
        <begin position="71"/>
        <end position="86"/>
    </location>
</feature>
<evidence type="ECO:0000256" key="5">
    <source>
        <dbReference type="ARBA" id="ARBA00023136"/>
    </source>
</evidence>
<dbReference type="SUPFAM" id="SSF57424">
    <property type="entry name" value="LDL receptor-like module"/>
    <property type="match status" value="2"/>
</dbReference>
<keyword evidence="5" id="KW-0472">Membrane</keyword>